<dbReference type="AlphaFoldDB" id="G4QKN2"/>
<evidence type="ECO:0000313" key="1">
    <source>
        <dbReference type="EMBL" id="AEP30335.1"/>
    </source>
</evidence>
<dbReference type="RefSeq" id="WP_014109208.1">
    <property type="nucleotide sequence ID" value="NC_016041.1"/>
</dbReference>
<evidence type="ECO:0000313" key="2">
    <source>
        <dbReference type="Proteomes" id="UP000009282"/>
    </source>
</evidence>
<dbReference type="EMBL" id="CP003060">
    <property type="protein sequence ID" value="AEP30335.1"/>
    <property type="molecule type" value="Genomic_DNA"/>
</dbReference>
<name>G4QKN2_GLANF</name>
<sequence>MKAPTILPFQRPPLSVLSLLFPAQDFNRLDAAELDANLLEKIAISTENNATSSVSRKTFVCQDSMPADSRYYEQIIFEEDIIPTRKGSWHDFFNGIIWLQFPRTKTYLNCLHIAEIKAKGLNPRTKVRNHITHFDECGVVLFIKGELLFAQLESLFEAQAWTTLFCELREKWNTNIFPVVFGHANLEMMLNPFIGLTGKVLLIQIEDVPALHDIKQASEPNDANQSNITLFEPQVVDALLLQHIEQNQTFFALKPFYPLPLLGVPDWHFEKQNADFYANTGYFMPKRQHKAGAD</sequence>
<dbReference type="STRING" id="1085623.GNIT_2232"/>
<accession>G4QKN2</accession>
<dbReference type="HOGENOM" id="CLU_067037_1_0_6"/>
<dbReference type="KEGG" id="gni:GNIT_2232"/>
<organism evidence="1 2">
    <name type="scientific">Glaciecola nitratireducens (strain JCM 12485 / KCTC 12276 / FR1064)</name>
    <dbReference type="NCBI Taxonomy" id="1085623"/>
    <lineage>
        <taxon>Bacteria</taxon>
        <taxon>Pseudomonadati</taxon>
        <taxon>Pseudomonadota</taxon>
        <taxon>Gammaproteobacteria</taxon>
        <taxon>Alteromonadales</taxon>
        <taxon>Alteromonadaceae</taxon>
        <taxon>Brumicola</taxon>
    </lineage>
</organism>
<dbReference type="eggNOG" id="ENOG502ZBX5">
    <property type="taxonomic scope" value="Bacteria"/>
</dbReference>
<protein>
    <submittedName>
        <fullName evidence="1">Putative transmembrane protein</fullName>
    </submittedName>
</protein>
<dbReference type="Pfam" id="PF11227">
    <property type="entry name" value="DUF3025"/>
    <property type="match status" value="1"/>
</dbReference>
<keyword evidence="1" id="KW-0472">Membrane</keyword>
<dbReference type="Proteomes" id="UP000009282">
    <property type="component" value="Chromosome"/>
</dbReference>
<keyword evidence="1" id="KW-0812">Transmembrane</keyword>
<dbReference type="InterPro" id="IPR021390">
    <property type="entry name" value="DUF3025"/>
</dbReference>
<proteinExistence type="predicted"/>
<gene>
    <name evidence="1" type="ordered locus">GNIT_2232</name>
</gene>
<reference evidence="1 2" key="1">
    <citation type="journal article" date="2011" name="J. Bacteriol.">
        <title>Complete genome sequence of seawater bacterium Glaciecola nitratireducens FR1064T.</title>
        <authorList>
            <person name="Bian F."/>
            <person name="Qin Q.L."/>
            <person name="Xie B.B."/>
            <person name="Shu Y.L."/>
            <person name="Zhang X.Y."/>
            <person name="Yu Y."/>
            <person name="Chen B."/>
            <person name="Chen X.L."/>
            <person name="Zhou B.C."/>
            <person name="Zhang Y.Z."/>
        </authorList>
    </citation>
    <scope>NUCLEOTIDE SEQUENCE [LARGE SCALE GENOMIC DNA]</scope>
    <source>
        <strain evidence="2">JCM 12485 / KCTC 12276 / FR1064</strain>
    </source>
</reference>
<keyword evidence="2" id="KW-1185">Reference proteome</keyword>